<feature type="domain" description="Resolvase/invertase-type recombinase catalytic" evidence="1">
    <location>
        <begin position="3"/>
        <end position="52"/>
    </location>
</feature>
<sequence length="53" mass="6073">MIEETFTGTTANRPKWIKLKKELKSGDTLIFDSVSGMSRNAIDGIDEYEELHR</sequence>
<name>A0ABX9KDK1_9FUSO</name>
<dbReference type="EMBL" id="QUAJ01000038">
    <property type="protein sequence ID" value="REI39614.1"/>
    <property type="molecule type" value="Genomic_DNA"/>
</dbReference>
<dbReference type="InterPro" id="IPR006119">
    <property type="entry name" value="Resolv_N"/>
</dbReference>
<evidence type="ECO:0000313" key="2">
    <source>
        <dbReference type="EMBL" id="REI39614.1"/>
    </source>
</evidence>
<comment type="caution">
    <text evidence="2">The sequence shown here is derived from an EMBL/GenBank/DDBJ whole genome shotgun (WGS) entry which is preliminary data.</text>
</comment>
<keyword evidence="3" id="KW-1185">Reference proteome</keyword>
<dbReference type="InterPro" id="IPR036162">
    <property type="entry name" value="Resolvase-like_N_sf"/>
</dbReference>
<proteinExistence type="predicted"/>
<dbReference type="Gene3D" id="3.40.50.1390">
    <property type="entry name" value="Resolvase, N-terminal catalytic domain"/>
    <property type="match status" value="1"/>
</dbReference>
<accession>A0ABX9KDK1</accession>
<protein>
    <recommendedName>
        <fullName evidence="1">Resolvase/invertase-type recombinase catalytic domain-containing protein</fullName>
    </recommendedName>
</protein>
<organism evidence="2 3">
    <name type="scientific">Psychrilyobacter piezotolerans</name>
    <dbReference type="NCBI Taxonomy" id="2293438"/>
    <lineage>
        <taxon>Bacteria</taxon>
        <taxon>Fusobacteriati</taxon>
        <taxon>Fusobacteriota</taxon>
        <taxon>Fusobacteriia</taxon>
        <taxon>Fusobacteriales</taxon>
        <taxon>Fusobacteriaceae</taxon>
        <taxon>Psychrilyobacter</taxon>
    </lineage>
</organism>
<reference evidence="2 3" key="1">
    <citation type="submission" date="2018-08" db="EMBL/GenBank/DDBJ databases">
        <title>Draft genome sequence of Psychrilyobacter sp. strain SD5 isolated from Black Sea water.</title>
        <authorList>
            <person name="Yadav S."/>
            <person name="Villanueva L."/>
            <person name="Damste J.S.S."/>
        </authorList>
    </citation>
    <scope>NUCLEOTIDE SEQUENCE [LARGE SCALE GENOMIC DNA]</scope>
    <source>
        <strain evidence="2 3">SD5</strain>
    </source>
</reference>
<gene>
    <name evidence="2" type="ORF">DYH56_14200</name>
</gene>
<dbReference type="Proteomes" id="UP000263486">
    <property type="component" value="Unassembled WGS sequence"/>
</dbReference>
<dbReference type="Pfam" id="PF00239">
    <property type="entry name" value="Resolvase"/>
    <property type="match status" value="1"/>
</dbReference>
<evidence type="ECO:0000259" key="1">
    <source>
        <dbReference type="Pfam" id="PF00239"/>
    </source>
</evidence>
<evidence type="ECO:0000313" key="3">
    <source>
        <dbReference type="Proteomes" id="UP000263486"/>
    </source>
</evidence>
<dbReference type="SUPFAM" id="SSF53041">
    <property type="entry name" value="Resolvase-like"/>
    <property type="match status" value="1"/>
</dbReference>